<gene>
    <name evidence="5" type="ORF">NGM29_15655</name>
</gene>
<name>A0A9E7N832_9EURY</name>
<evidence type="ECO:0000313" key="6">
    <source>
        <dbReference type="Proteomes" id="UP001056855"/>
    </source>
</evidence>
<dbReference type="Pfam" id="PF26502">
    <property type="entry name" value="DUF8167_2nd"/>
    <property type="match status" value="1"/>
</dbReference>
<dbReference type="GeneID" id="73291511"/>
<dbReference type="InterPro" id="IPR058480">
    <property type="entry name" value="DUF8167_N"/>
</dbReference>
<feature type="transmembrane region" description="Helical" evidence="1">
    <location>
        <begin position="30"/>
        <end position="52"/>
    </location>
</feature>
<evidence type="ECO:0000259" key="2">
    <source>
        <dbReference type="Pfam" id="PF26501"/>
    </source>
</evidence>
<protein>
    <submittedName>
        <fullName evidence="5">Potassium transporter TrkA</fullName>
    </submittedName>
</protein>
<dbReference type="KEGG" id="sawl:NGM29_15655"/>
<evidence type="ECO:0000259" key="3">
    <source>
        <dbReference type="Pfam" id="PF26502"/>
    </source>
</evidence>
<accession>A0A9E7N832</accession>
<feature type="domain" description="DUF8167" evidence="2">
    <location>
        <begin position="25"/>
        <end position="124"/>
    </location>
</feature>
<dbReference type="AlphaFoldDB" id="A0A9E7N832"/>
<evidence type="ECO:0000313" key="5">
    <source>
        <dbReference type="EMBL" id="UTF53190.1"/>
    </source>
</evidence>
<feature type="transmembrane region" description="Helical" evidence="1">
    <location>
        <begin position="59"/>
        <end position="77"/>
    </location>
</feature>
<dbReference type="Proteomes" id="UP001056855">
    <property type="component" value="Chromosome"/>
</dbReference>
<feature type="domain" description="DUF8167" evidence="4">
    <location>
        <begin position="239"/>
        <end position="309"/>
    </location>
</feature>
<evidence type="ECO:0000259" key="4">
    <source>
        <dbReference type="Pfam" id="PF26503"/>
    </source>
</evidence>
<dbReference type="Pfam" id="PF26503">
    <property type="entry name" value="DUF8167_3rd"/>
    <property type="match status" value="1"/>
</dbReference>
<feature type="domain" description="DUF8167" evidence="3">
    <location>
        <begin position="150"/>
        <end position="225"/>
    </location>
</feature>
<keyword evidence="1" id="KW-1133">Transmembrane helix</keyword>
<proteinExistence type="predicted"/>
<dbReference type="EMBL" id="CP100355">
    <property type="protein sequence ID" value="UTF53190.1"/>
    <property type="molecule type" value="Genomic_DNA"/>
</dbReference>
<evidence type="ECO:0000256" key="1">
    <source>
        <dbReference type="SAM" id="Phobius"/>
    </source>
</evidence>
<reference evidence="5" key="1">
    <citation type="submission" date="2022-06" db="EMBL/GenBank/DDBJ databases">
        <title>Diverse halophilic archaea isolated from saline environments.</title>
        <authorList>
            <person name="Cui H.-L."/>
        </authorList>
    </citation>
    <scope>NUCLEOTIDE SEQUENCE</scope>
    <source>
        <strain evidence="5">WLHS1</strain>
    </source>
</reference>
<keyword evidence="1" id="KW-0812">Transmembrane</keyword>
<organism evidence="5 6">
    <name type="scientific">Natronosalvus rutilus</name>
    <dbReference type="NCBI Taxonomy" id="2953753"/>
    <lineage>
        <taxon>Archaea</taxon>
        <taxon>Methanobacteriati</taxon>
        <taxon>Methanobacteriota</taxon>
        <taxon>Stenosarchaea group</taxon>
        <taxon>Halobacteria</taxon>
        <taxon>Halobacteriales</taxon>
        <taxon>Natrialbaceae</taxon>
        <taxon>Natronosalvus</taxon>
    </lineage>
</organism>
<dbReference type="Pfam" id="PF26501">
    <property type="entry name" value="DUF8167"/>
    <property type="match status" value="1"/>
</dbReference>
<dbReference type="InterPro" id="IPR058604">
    <property type="entry name" value="DUF8167_3rd"/>
</dbReference>
<sequence length="404" mass="41920">MIVAPLTNPVLLVDGISLVSTGTSELVLDAVVRILGFVVLSGAIGAGVAFVYRWYSGDGIPDGVAVLSGLVAVALWLNTQTALQSAILGDADVLDPLTATFTIASFVASAIAADGGRRTGDGLAADVGTVATARTIDDVSQLVRSAGRVITIDLPDEIEDAEGYDPVDDDTKAAVAGETLLFPRGLTVATLRERLVDRLEADYGIGYVDLEVSQDGTIDHLAVGSVPSGIGPTLAPGSVAVAVRADPAPDASPGDVVEVWSADGPDSRRIATADLRATAGDVVTLAIGEDDAADLEPDREFRLVTRPSTADASRELRALLRTADATVATVSIEADDTLVDARVDALPGLPLVLESSEGGCGETTPALVPFPESDRRLEVGDACYVMGRPDELAQARVRERERER</sequence>
<keyword evidence="1" id="KW-0472">Membrane</keyword>
<keyword evidence="6" id="KW-1185">Reference proteome</keyword>
<dbReference type="RefSeq" id="WP_254157428.1">
    <property type="nucleotide sequence ID" value="NZ_CP100355.1"/>
</dbReference>
<dbReference type="InterPro" id="IPR058603">
    <property type="entry name" value="DUF8167_2nd"/>
</dbReference>